<evidence type="ECO:0000256" key="5">
    <source>
        <dbReference type="ARBA" id="ARBA00022989"/>
    </source>
</evidence>
<dbReference type="EMBL" id="KV584028">
    <property type="protein sequence ID" value="OPL33244.1"/>
    <property type="molecule type" value="Genomic_DNA"/>
</dbReference>
<evidence type="ECO:0000256" key="3">
    <source>
        <dbReference type="ARBA" id="ARBA00022448"/>
    </source>
</evidence>
<dbReference type="AlphaFoldDB" id="A0A3L5TTL4"/>
<dbReference type="InterPro" id="IPR037272">
    <property type="entry name" value="SNS_sf"/>
</dbReference>
<comment type="caution">
    <text evidence="9">The sequence shown here is derived from an EMBL/GenBank/DDBJ whole genome shotgun (WGS) entry which is preliminary data.</text>
</comment>
<keyword evidence="7" id="KW-0325">Glycoprotein</keyword>
<dbReference type="SMR" id="A0A3L5TTL4"/>
<organism evidence="9 10">
    <name type="scientific">Mytilus galloprovincialis</name>
    <name type="common">Mediterranean mussel</name>
    <dbReference type="NCBI Taxonomy" id="29158"/>
    <lineage>
        <taxon>Eukaryota</taxon>
        <taxon>Metazoa</taxon>
        <taxon>Spiralia</taxon>
        <taxon>Lophotrochozoa</taxon>
        <taxon>Mollusca</taxon>
        <taxon>Bivalvia</taxon>
        <taxon>Autobranchia</taxon>
        <taxon>Pteriomorphia</taxon>
        <taxon>Mytilida</taxon>
        <taxon>Mytiloidea</taxon>
        <taxon>Mytilidae</taxon>
        <taxon>Mytilinae</taxon>
        <taxon>Mytilus</taxon>
    </lineage>
</organism>
<feature type="non-terminal residue" evidence="9">
    <location>
        <position position="1"/>
    </location>
</feature>
<gene>
    <name evidence="9" type="ORF">AM593_09481</name>
</gene>
<evidence type="ECO:0000313" key="9">
    <source>
        <dbReference type="EMBL" id="OPL33244.1"/>
    </source>
</evidence>
<evidence type="ECO:0000313" key="10">
    <source>
        <dbReference type="Proteomes" id="UP000266721"/>
    </source>
</evidence>
<name>A0A3L5TTL4_MYTGA</name>
<keyword evidence="4 8" id="KW-0812">Transmembrane</keyword>
<dbReference type="InterPro" id="IPR000175">
    <property type="entry name" value="Na/ntran_symport"/>
</dbReference>
<dbReference type="GO" id="GO:0005283">
    <property type="term" value="F:amino acid:sodium symporter activity"/>
    <property type="evidence" value="ECO:0007669"/>
    <property type="project" value="TreeGrafter"/>
</dbReference>
<sequence length="104" mass="11615">MKGTNKLSKDFEMMNGQGIPIYFRICICFIAPLLLLTIFISGMVSYKAPTHGDYHYPNAAFAFGFILSLLPLIPIPVFAIRSLKITLGHTFKEVNQLIFANDSS</sequence>
<dbReference type="PROSITE" id="PS50267">
    <property type="entry name" value="NA_NEUROTRAN_SYMP_3"/>
    <property type="match status" value="1"/>
</dbReference>
<protein>
    <submittedName>
        <fullName evidence="9">Sodium- 1-like and chloride-dependent glycine transporter</fullName>
    </submittedName>
</protein>
<evidence type="ECO:0000256" key="8">
    <source>
        <dbReference type="SAM" id="Phobius"/>
    </source>
</evidence>
<dbReference type="GO" id="GO:0005886">
    <property type="term" value="C:plasma membrane"/>
    <property type="evidence" value="ECO:0007669"/>
    <property type="project" value="TreeGrafter"/>
</dbReference>
<evidence type="ECO:0000256" key="2">
    <source>
        <dbReference type="ARBA" id="ARBA00006459"/>
    </source>
</evidence>
<keyword evidence="6 8" id="KW-0472">Membrane</keyword>
<reference evidence="9 10" key="1">
    <citation type="journal article" date="2016" name="PLoS ONE">
        <title>A First Insight into the Genome of the Filter-Feeder Mussel Mytilus galloprovincialis.</title>
        <authorList>
            <person name="Murgarella M."/>
            <person name="Puiu D."/>
            <person name="Novoa B."/>
            <person name="Figueras A."/>
            <person name="Posada D."/>
            <person name="Canchaya C."/>
        </authorList>
    </citation>
    <scope>NUCLEOTIDE SEQUENCE [LARGE SCALE GENOMIC DNA]</scope>
    <source>
        <tissue evidence="9">Muscle</tissue>
    </source>
</reference>
<keyword evidence="5 8" id="KW-1133">Transmembrane helix</keyword>
<feature type="non-terminal residue" evidence="9">
    <location>
        <position position="104"/>
    </location>
</feature>
<keyword evidence="10" id="KW-1185">Reference proteome</keyword>
<dbReference type="PANTHER" id="PTHR11616:SF321">
    <property type="entry name" value="SODIUM-DEPENDENT NUTRIENT AMINO ACID TRANSPORTER 1-RELATED"/>
    <property type="match status" value="1"/>
</dbReference>
<comment type="similarity">
    <text evidence="2">Belongs to the sodium:neurotransmitter symporter (SNF) (TC 2.A.22) family.</text>
</comment>
<dbReference type="SUPFAM" id="SSF161070">
    <property type="entry name" value="SNF-like"/>
    <property type="match status" value="1"/>
</dbReference>
<feature type="transmembrane region" description="Helical" evidence="8">
    <location>
        <begin position="60"/>
        <end position="80"/>
    </location>
</feature>
<accession>A0A3L5TTL4</accession>
<evidence type="ECO:0000256" key="6">
    <source>
        <dbReference type="ARBA" id="ARBA00023136"/>
    </source>
</evidence>
<evidence type="ECO:0000256" key="7">
    <source>
        <dbReference type="ARBA" id="ARBA00023180"/>
    </source>
</evidence>
<keyword evidence="3" id="KW-0813">Transport</keyword>
<dbReference type="GO" id="GO:0089718">
    <property type="term" value="P:amino acid import across plasma membrane"/>
    <property type="evidence" value="ECO:0007669"/>
    <property type="project" value="TreeGrafter"/>
</dbReference>
<feature type="transmembrane region" description="Helical" evidence="8">
    <location>
        <begin position="21"/>
        <end position="40"/>
    </location>
</feature>
<dbReference type="Proteomes" id="UP000266721">
    <property type="component" value="Unassembled WGS sequence"/>
</dbReference>
<comment type="subcellular location">
    <subcellularLocation>
        <location evidence="1">Membrane</location>
        <topology evidence="1">Multi-pass membrane protein</topology>
    </subcellularLocation>
</comment>
<evidence type="ECO:0000256" key="1">
    <source>
        <dbReference type="ARBA" id="ARBA00004141"/>
    </source>
</evidence>
<evidence type="ECO:0000256" key="4">
    <source>
        <dbReference type="ARBA" id="ARBA00022692"/>
    </source>
</evidence>
<dbReference type="PANTHER" id="PTHR11616">
    <property type="entry name" value="SODIUM/CHLORIDE DEPENDENT TRANSPORTER"/>
    <property type="match status" value="1"/>
</dbReference>
<dbReference type="Pfam" id="PF00209">
    <property type="entry name" value="SNF"/>
    <property type="match status" value="1"/>
</dbReference>
<proteinExistence type="inferred from homology"/>